<dbReference type="InterPro" id="IPR001214">
    <property type="entry name" value="SET_dom"/>
</dbReference>
<gene>
    <name evidence="3" type="ORF">A1O5_04482</name>
</gene>
<dbReference type="Pfam" id="PF00856">
    <property type="entry name" value="SET"/>
    <property type="match status" value="1"/>
</dbReference>
<dbReference type="AlphaFoldDB" id="W9X3V8"/>
<dbReference type="SUPFAM" id="SSF82199">
    <property type="entry name" value="SET domain"/>
    <property type="match status" value="1"/>
</dbReference>
<accession>W9X3V8</accession>
<comment type="caution">
    <text evidence="3">The sequence shown here is derived from an EMBL/GenBank/DDBJ whole genome shotgun (WGS) entry which is preliminary data.</text>
</comment>
<sequence>MMLNVISLGVLSQFVSLVASSEQTAPPSQDESSTTPSEIVVDPEHDDLIKPAASGKQESLSSYFPWTHKPICTAHLDEKDQFCVYTNASFSNGRGISIFTRPGLAPEFASLPPFQDPTALSSKGINLDTDTKHRPWYVASVPGKGMGMFASRPLERGDLITAYTPYLLAHIDDLTFAEDREKLLRLAVDQLPSASRDAYLALAKIYNEPDVVVQDVLKANAFNMKIGGLMHPAVFPEASRINHACAPNAQYFLSIDLLTQYIHAVRPIKKDEEITISYAPPLRLHADRQQYFQSIFQFTCTCQRCSPSSYNKKRTIGDSDRATHDIVTLQWELSQPNSTAGVTQAEMLINLYKAEGLDGFLDSAYGYAALAYNRVGSARGAKKYAKLAVEATWLKYGFDGVGLEKAREWESIARDPTGHASWRGGKTEL</sequence>
<dbReference type="EMBL" id="AMGX01000006">
    <property type="protein sequence ID" value="EXJ71980.1"/>
    <property type="molecule type" value="Genomic_DNA"/>
</dbReference>
<dbReference type="InterPro" id="IPR053185">
    <property type="entry name" value="SET_domain_protein"/>
</dbReference>
<feature type="signal peptide" evidence="1">
    <location>
        <begin position="1"/>
        <end position="20"/>
    </location>
</feature>
<name>W9X3V8_9EURO</name>
<feature type="domain" description="SET" evidence="2">
    <location>
        <begin position="134"/>
        <end position="279"/>
    </location>
</feature>
<dbReference type="CDD" id="cd20071">
    <property type="entry name" value="SET_SMYD"/>
    <property type="match status" value="1"/>
</dbReference>
<evidence type="ECO:0000256" key="1">
    <source>
        <dbReference type="SAM" id="SignalP"/>
    </source>
</evidence>
<proteinExistence type="predicted"/>
<dbReference type="HOGENOM" id="CLU_028281_6_1_1"/>
<reference evidence="3 4" key="1">
    <citation type="submission" date="2013-03" db="EMBL/GenBank/DDBJ databases">
        <title>The Genome Sequence of Cladophialophora psammophila CBS 110553.</title>
        <authorList>
            <consortium name="The Broad Institute Genomics Platform"/>
            <person name="Cuomo C."/>
            <person name="de Hoog S."/>
            <person name="Gorbushina A."/>
            <person name="Walker B."/>
            <person name="Young S.K."/>
            <person name="Zeng Q."/>
            <person name="Gargeya S."/>
            <person name="Fitzgerald M."/>
            <person name="Haas B."/>
            <person name="Abouelleil A."/>
            <person name="Allen A.W."/>
            <person name="Alvarado L."/>
            <person name="Arachchi H.M."/>
            <person name="Berlin A.M."/>
            <person name="Chapman S.B."/>
            <person name="Gainer-Dewar J."/>
            <person name="Goldberg J."/>
            <person name="Griggs A."/>
            <person name="Gujja S."/>
            <person name="Hansen M."/>
            <person name="Howarth C."/>
            <person name="Imamovic A."/>
            <person name="Ireland A."/>
            <person name="Larimer J."/>
            <person name="McCowan C."/>
            <person name="Murphy C."/>
            <person name="Pearson M."/>
            <person name="Poon T.W."/>
            <person name="Priest M."/>
            <person name="Roberts A."/>
            <person name="Saif S."/>
            <person name="Shea T."/>
            <person name="Sisk P."/>
            <person name="Sykes S."/>
            <person name="Wortman J."/>
            <person name="Nusbaum C."/>
            <person name="Birren B."/>
        </authorList>
    </citation>
    <scope>NUCLEOTIDE SEQUENCE [LARGE SCALE GENOMIC DNA]</scope>
    <source>
        <strain evidence="3 4">CBS 110553</strain>
    </source>
</reference>
<dbReference type="eggNOG" id="KOG2084">
    <property type="taxonomic scope" value="Eukaryota"/>
</dbReference>
<dbReference type="OrthoDB" id="265717at2759"/>
<organism evidence="3 4">
    <name type="scientific">Cladophialophora psammophila CBS 110553</name>
    <dbReference type="NCBI Taxonomy" id="1182543"/>
    <lineage>
        <taxon>Eukaryota</taxon>
        <taxon>Fungi</taxon>
        <taxon>Dikarya</taxon>
        <taxon>Ascomycota</taxon>
        <taxon>Pezizomycotina</taxon>
        <taxon>Eurotiomycetes</taxon>
        <taxon>Chaetothyriomycetidae</taxon>
        <taxon>Chaetothyriales</taxon>
        <taxon>Herpotrichiellaceae</taxon>
        <taxon>Cladophialophora</taxon>
    </lineage>
</organism>
<keyword evidence="4" id="KW-1185">Reference proteome</keyword>
<dbReference type="PROSITE" id="PS50280">
    <property type="entry name" value="SET"/>
    <property type="match status" value="1"/>
</dbReference>
<dbReference type="Proteomes" id="UP000019471">
    <property type="component" value="Unassembled WGS sequence"/>
</dbReference>
<evidence type="ECO:0000313" key="3">
    <source>
        <dbReference type="EMBL" id="EXJ71980.1"/>
    </source>
</evidence>
<dbReference type="InterPro" id="IPR046341">
    <property type="entry name" value="SET_dom_sf"/>
</dbReference>
<dbReference type="GeneID" id="19189205"/>
<dbReference type="PANTHER" id="PTHR47332">
    <property type="entry name" value="SET DOMAIN-CONTAINING PROTEIN 5"/>
    <property type="match status" value="1"/>
</dbReference>
<dbReference type="Gene3D" id="2.170.270.10">
    <property type="entry name" value="SET domain"/>
    <property type="match status" value="1"/>
</dbReference>
<protein>
    <recommendedName>
        <fullName evidence="2">SET domain-containing protein</fullName>
    </recommendedName>
</protein>
<dbReference type="PANTHER" id="PTHR47332:SF6">
    <property type="entry name" value="SET DOMAIN-CONTAINING PROTEIN"/>
    <property type="match status" value="1"/>
</dbReference>
<evidence type="ECO:0000313" key="4">
    <source>
        <dbReference type="Proteomes" id="UP000019471"/>
    </source>
</evidence>
<dbReference type="STRING" id="1182543.W9X3V8"/>
<dbReference type="RefSeq" id="XP_007743278.1">
    <property type="nucleotide sequence ID" value="XM_007745088.1"/>
</dbReference>
<feature type="chain" id="PRO_5004932546" description="SET domain-containing protein" evidence="1">
    <location>
        <begin position="21"/>
        <end position="429"/>
    </location>
</feature>
<evidence type="ECO:0000259" key="2">
    <source>
        <dbReference type="PROSITE" id="PS50280"/>
    </source>
</evidence>
<dbReference type="SMART" id="SM00317">
    <property type="entry name" value="SET"/>
    <property type="match status" value="1"/>
</dbReference>
<keyword evidence="1" id="KW-0732">Signal</keyword>